<dbReference type="EMBL" id="KE504221">
    <property type="protein sequence ID" value="EPS94861.1"/>
    <property type="molecule type" value="Genomic_DNA"/>
</dbReference>
<evidence type="ECO:0000256" key="1">
    <source>
        <dbReference type="SAM" id="MobiDB-lite"/>
    </source>
</evidence>
<dbReference type="AlphaFoldDB" id="S8DNB5"/>
<evidence type="ECO:0000313" key="3">
    <source>
        <dbReference type="Proteomes" id="UP000015241"/>
    </source>
</evidence>
<accession>S8DNB5</accession>
<dbReference type="HOGENOM" id="CLU_101850_0_0_1"/>
<protein>
    <submittedName>
        <fullName evidence="2">Uncharacterized protein</fullName>
    </submittedName>
</protein>
<feature type="region of interest" description="Disordered" evidence="1">
    <location>
        <begin position="16"/>
        <end position="36"/>
    </location>
</feature>
<organism evidence="2 3">
    <name type="scientific">Fomitopsis schrenkii</name>
    <name type="common">Brown rot fungus</name>
    <dbReference type="NCBI Taxonomy" id="2126942"/>
    <lineage>
        <taxon>Eukaryota</taxon>
        <taxon>Fungi</taxon>
        <taxon>Dikarya</taxon>
        <taxon>Basidiomycota</taxon>
        <taxon>Agaricomycotina</taxon>
        <taxon>Agaricomycetes</taxon>
        <taxon>Polyporales</taxon>
        <taxon>Fomitopsis</taxon>
    </lineage>
</organism>
<feature type="compositionally biased region" description="Acidic residues" evidence="1">
    <location>
        <begin position="118"/>
        <end position="138"/>
    </location>
</feature>
<reference evidence="2 3" key="1">
    <citation type="journal article" date="2012" name="Science">
        <title>The Paleozoic origin of enzymatic lignin decomposition reconstructed from 31 fungal genomes.</title>
        <authorList>
            <person name="Floudas D."/>
            <person name="Binder M."/>
            <person name="Riley R."/>
            <person name="Barry K."/>
            <person name="Blanchette R.A."/>
            <person name="Henrissat B."/>
            <person name="Martinez A.T."/>
            <person name="Otillar R."/>
            <person name="Spatafora J.W."/>
            <person name="Yadav J.S."/>
            <person name="Aerts A."/>
            <person name="Benoit I."/>
            <person name="Boyd A."/>
            <person name="Carlson A."/>
            <person name="Copeland A."/>
            <person name="Coutinho P.M."/>
            <person name="de Vries R.P."/>
            <person name="Ferreira P."/>
            <person name="Findley K."/>
            <person name="Foster B."/>
            <person name="Gaskell J."/>
            <person name="Glotzer D."/>
            <person name="Gorecki P."/>
            <person name="Heitman J."/>
            <person name="Hesse C."/>
            <person name="Hori C."/>
            <person name="Igarashi K."/>
            <person name="Jurgens J.A."/>
            <person name="Kallen N."/>
            <person name="Kersten P."/>
            <person name="Kohler A."/>
            <person name="Kuees U."/>
            <person name="Kumar T.K.A."/>
            <person name="Kuo A."/>
            <person name="LaButti K."/>
            <person name="Larrondo L.F."/>
            <person name="Lindquist E."/>
            <person name="Ling A."/>
            <person name="Lombard V."/>
            <person name="Lucas S."/>
            <person name="Lundell T."/>
            <person name="Martin R."/>
            <person name="McLaughlin D.J."/>
            <person name="Morgenstern I."/>
            <person name="Morin E."/>
            <person name="Murat C."/>
            <person name="Nagy L.G."/>
            <person name="Nolan M."/>
            <person name="Ohm R.A."/>
            <person name="Patyshakuliyeva A."/>
            <person name="Rokas A."/>
            <person name="Ruiz-Duenas F.J."/>
            <person name="Sabat G."/>
            <person name="Salamov A."/>
            <person name="Samejima M."/>
            <person name="Schmutz J."/>
            <person name="Slot J.C."/>
            <person name="St John F."/>
            <person name="Stenlid J."/>
            <person name="Sun H."/>
            <person name="Sun S."/>
            <person name="Syed K."/>
            <person name="Tsang A."/>
            <person name="Wiebenga A."/>
            <person name="Young D."/>
            <person name="Pisabarro A."/>
            <person name="Eastwood D.C."/>
            <person name="Martin F."/>
            <person name="Cullen D."/>
            <person name="Grigoriev I.V."/>
            <person name="Hibbett D.S."/>
        </authorList>
    </citation>
    <scope>NUCLEOTIDE SEQUENCE</scope>
    <source>
        <strain evidence="3">FP-58527</strain>
    </source>
</reference>
<dbReference type="InParanoid" id="S8DNB5"/>
<dbReference type="Proteomes" id="UP000015241">
    <property type="component" value="Unassembled WGS sequence"/>
</dbReference>
<proteinExistence type="predicted"/>
<name>S8DNB5_FOMSC</name>
<feature type="region of interest" description="Disordered" evidence="1">
    <location>
        <begin position="110"/>
        <end position="138"/>
    </location>
</feature>
<sequence>MPLPSSRIASFTLPSIDPPGEKRKLQPPYNQPPFKRGTVTNELMARVSTMNPLPSLHRSLIPDLGAKWKPPILYYGWSLGDRFQSLLVYAEAHKLTRYFVDGRLRKPVAPNGDKLYDSDSEDSDSDIGSTYEDDEDEGPAEVIVDEQSSAQNALRAMAEEAGITFPRIPYRRRPFELHCALHEPHHFVIVFYSNYELDRAADLSAQDIERMRSRLDIKEEAAWYVSAVQSSWSRVAPSWY</sequence>
<evidence type="ECO:0000313" key="2">
    <source>
        <dbReference type="EMBL" id="EPS94861.1"/>
    </source>
</evidence>
<gene>
    <name evidence="2" type="ORF">FOMPIDRAFT_1054711</name>
</gene>
<keyword evidence="3" id="KW-1185">Reference proteome</keyword>